<dbReference type="Proteomes" id="UP000886520">
    <property type="component" value="Chromosome 7"/>
</dbReference>
<evidence type="ECO:0000256" key="3">
    <source>
        <dbReference type="ARBA" id="ARBA00022946"/>
    </source>
</evidence>
<dbReference type="InterPro" id="IPR010591">
    <property type="entry name" value="ATP11"/>
</dbReference>
<proteinExistence type="inferred from homology"/>
<comment type="subcellular location">
    <subcellularLocation>
        <location evidence="1">Mitochondrion</location>
    </subcellularLocation>
</comment>
<sequence length="201" mass="22659">MWKLLQGGKRATAQTARYVSGFSALAPRSLDSILKLNTVRHATPEEVVSLWNKYHSGRGLVSAVINKEQFNTIQHRAKTCPFFVVPLQEENGYTSFFLQAQMPHLLFTGLEDYKMRGTNASPYLTLAHYTELADSKGLVLVRGDIVFPSKLSDIQAKKLMDISHSFFLHDSRFSIVEDFNKNSADFEFQDVLKELNISAGP</sequence>
<evidence type="ECO:0008006" key="7">
    <source>
        <dbReference type="Google" id="ProtNLM"/>
    </source>
</evidence>
<dbReference type="AlphaFoldDB" id="A0A9D4V1U1"/>
<evidence type="ECO:0000313" key="6">
    <source>
        <dbReference type="Proteomes" id="UP000886520"/>
    </source>
</evidence>
<evidence type="ECO:0000256" key="2">
    <source>
        <dbReference type="ARBA" id="ARBA00009116"/>
    </source>
</evidence>
<dbReference type="PANTHER" id="PTHR13126:SF0">
    <property type="entry name" value="ATP SYNTHASE MITOCHONDRIAL F1 COMPLEX ASSEMBLY FACTOR 1"/>
    <property type="match status" value="1"/>
</dbReference>
<evidence type="ECO:0000313" key="5">
    <source>
        <dbReference type="EMBL" id="KAI5077900.1"/>
    </source>
</evidence>
<dbReference type="OrthoDB" id="16535at2759"/>
<dbReference type="Pfam" id="PF06644">
    <property type="entry name" value="ATP11"/>
    <property type="match status" value="1"/>
</dbReference>
<evidence type="ECO:0000256" key="4">
    <source>
        <dbReference type="ARBA" id="ARBA00023128"/>
    </source>
</evidence>
<keyword evidence="4" id="KW-0496">Mitochondrion</keyword>
<dbReference type="GO" id="GO:0005739">
    <property type="term" value="C:mitochondrion"/>
    <property type="evidence" value="ECO:0007669"/>
    <property type="project" value="UniProtKB-SubCell"/>
</dbReference>
<reference evidence="5" key="1">
    <citation type="submission" date="2021-01" db="EMBL/GenBank/DDBJ databases">
        <title>Adiantum capillus-veneris genome.</title>
        <authorList>
            <person name="Fang Y."/>
            <person name="Liao Q."/>
        </authorList>
    </citation>
    <scope>NUCLEOTIDE SEQUENCE</scope>
    <source>
        <strain evidence="5">H3</strain>
        <tissue evidence="5">Leaf</tissue>
    </source>
</reference>
<organism evidence="5 6">
    <name type="scientific">Adiantum capillus-veneris</name>
    <name type="common">Maidenhair fern</name>
    <dbReference type="NCBI Taxonomy" id="13818"/>
    <lineage>
        <taxon>Eukaryota</taxon>
        <taxon>Viridiplantae</taxon>
        <taxon>Streptophyta</taxon>
        <taxon>Embryophyta</taxon>
        <taxon>Tracheophyta</taxon>
        <taxon>Polypodiopsida</taxon>
        <taxon>Polypodiidae</taxon>
        <taxon>Polypodiales</taxon>
        <taxon>Pteridineae</taxon>
        <taxon>Pteridaceae</taxon>
        <taxon>Vittarioideae</taxon>
        <taxon>Adiantum</taxon>
    </lineage>
</organism>
<dbReference type="EMBL" id="JABFUD020000007">
    <property type="protein sequence ID" value="KAI5077900.1"/>
    <property type="molecule type" value="Genomic_DNA"/>
</dbReference>
<evidence type="ECO:0000256" key="1">
    <source>
        <dbReference type="ARBA" id="ARBA00004173"/>
    </source>
</evidence>
<comment type="similarity">
    <text evidence="2">Belongs to the ATP11 family.</text>
</comment>
<name>A0A9D4V1U1_ADICA</name>
<protein>
    <recommendedName>
        <fullName evidence="7">ATP synthase mitochondrial F1 complex assembly factor 1</fullName>
    </recommendedName>
</protein>
<accession>A0A9D4V1U1</accession>
<keyword evidence="3" id="KW-0809">Transit peptide</keyword>
<keyword evidence="6" id="KW-1185">Reference proteome</keyword>
<gene>
    <name evidence="5" type="ORF">GOP47_0007724</name>
</gene>
<dbReference type="PANTHER" id="PTHR13126">
    <property type="entry name" value="CHAPERONE ATP11"/>
    <property type="match status" value="1"/>
</dbReference>
<dbReference type="GO" id="GO:0033615">
    <property type="term" value="P:mitochondrial proton-transporting ATP synthase complex assembly"/>
    <property type="evidence" value="ECO:0007669"/>
    <property type="project" value="TreeGrafter"/>
</dbReference>
<comment type="caution">
    <text evidence="5">The sequence shown here is derived from an EMBL/GenBank/DDBJ whole genome shotgun (WGS) entry which is preliminary data.</text>
</comment>